<comment type="similarity">
    <text evidence="3 9">Belongs to the MICOS complex subunit Mic10 family.</text>
</comment>
<evidence type="ECO:0000256" key="3">
    <source>
        <dbReference type="ARBA" id="ARBA00006792"/>
    </source>
</evidence>
<comment type="function">
    <text evidence="1 9">Component of the MICOS complex, a large protein complex of the mitochondrial inner membrane that plays crucial roles in the maintenance of crista junctions, inner membrane architecture, and formation of contact sites to the outer membrane.</text>
</comment>
<accession>A0AAE0SLV1</accession>
<reference evidence="10" key="2">
    <citation type="journal article" date="2021" name="Genome Biol. Evol.">
        <title>Developing a high-quality reference genome for a parasitic bivalve with doubly uniparental inheritance (Bivalvia: Unionida).</title>
        <authorList>
            <person name="Smith C.H."/>
        </authorList>
    </citation>
    <scope>NUCLEOTIDE SEQUENCE</scope>
    <source>
        <strain evidence="10">CHS0354</strain>
        <tissue evidence="10">Mantle</tissue>
    </source>
</reference>
<gene>
    <name evidence="10" type="ORF">CHS0354_000248</name>
</gene>
<dbReference type="Proteomes" id="UP001195483">
    <property type="component" value="Unassembled WGS sequence"/>
</dbReference>
<name>A0AAE0SLV1_9BIVA</name>
<dbReference type="GO" id="GO:0061617">
    <property type="term" value="C:MICOS complex"/>
    <property type="evidence" value="ECO:0007669"/>
    <property type="project" value="UniProtKB-UniRule"/>
</dbReference>
<reference evidence="10" key="1">
    <citation type="journal article" date="2021" name="Genome Biol. Evol.">
        <title>A High-Quality Reference Genome for a Parasitic Bivalve with Doubly Uniparental Inheritance (Bivalvia: Unionida).</title>
        <authorList>
            <person name="Smith C.H."/>
        </authorList>
    </citation>
    <scope>NUCLEOTIDE SEQUENCE</scope>
    <source>
        <strain evidence="10">CHS0354</strain>
    </source>
</reference>
<comment type="caution">
    <text evidence="10">The sequence shown here is derived from an EMBL/GenBank/DDBJ whole genome shotgun (WGS) entry which is preliminary data.</text>
</comment>
<evidence type="ECO:0000256" key="7">
    <source>
        <dbReference type="ARBA" id="ARBA00023128"/>
    </source>
</evidence>
<keyword evidence="5 9" id="KW-0999">Mitochondrion inner membrane</keyword>
<evidence type="ECO:0000256" key="6">
    <source>
        <dbReference type="ARBA" id="ARBA00022989"/>
    </source>
</evidence>
<keyword evidence="6 9" id="KW-1133">Transmembrane helix</keyword>
<evidence type="ECO:0000313" key="11">
    <source>
        <dbReference type="Proteomes" id="UP001195483"/>
    </source>
</evidence>
<dbReference type="PANTHER" id="PTHR21304">
    <property type="entry name" value="MICOS COMPLEX SUBUNIT MIC10"/>
    <property type="match status" value="1"/>
</dbReference>
<comment type="subcellular location">
    <subcellularLocation>
        <location evidence="2 9">Mitochondrion inner membrane</location>
        <topology evidence="2 9">Single-pass membrane protein</topology>
    </subcellularLocation>
</comment>
<dbReference type="Pfam" id="PF04418">
    <property type="entry name" value="DUF543"/>
    <property type="match status" value="1"/>
</dbReference>
<evidence type="ECO:0000256" key="2">
    <source>
        <dbReference type="ARBA" id="ARBA00004434"/>
    </source>
</evidence>
<reference evidence="10" key="3">
    <citation type="submission" date="2023-05" db="EMBL/GenBank/DDBJ databases">
        <authorList>
            <person name="Smith C.H."/>
        </authorList>
    </citation>
    <scope>NUCLEOTIDE SEQUENCE</scope>
    <source>
        <strain evidence="10">CHS0354</strain>
        <tissue evidence="10">Mantle</tissue>
    </source>
</reference>
<dbReference type="PANTHER" id="PTHR21304:SF0">
    <property type="entry name" value="MICOS COMPLEX SUBUNIT MIC10"/>
    <property type="match status" value="1"/>
</dbReference>
<keyword evidence="8 9" id="KW-0472">Membrane</keyword>
<proteinExistence type="inferred from homology"/>
<evidence type="ECO:0000256" key="4">
    <source>
        <dbReference type="ARBA" id="ARBA00022692"/>
    </source>
</evidence>
<sequence length="91" mass="9972">MAETGVRSEDILGQKWDRCLSDTSIKFASGLGLGIIFSVVFFKRRPWPVAFGAGFGLGMGYSNCNNDFKQAFPMPGKFIKVQAKDRDGDSS</sequence>
<feature type="transmembrane region" description="Helical" evidence="9">
    <location>
        <begin position="25"/>
        <end position="42"/>
    </location>
</feature>
<keyword evidence="7 9" id="KW-0496">Mitochondrion</keyword>
<dbReference type="AlphaFoldDB" id="A0AAE0SLV1"/>
<evidence type="ECO:0000256" key="8">
    <source>
        <dbReference type="ARBA" id="ARBA00023136"/>
    </source>
</evidence>
<keyword evidence="4 9" id="KW-0812">Transmembrane</keyword>
<dbReference type="InterPro" id="IPR007512">
    <property type="entry name" value="Mic10"/>
</dbReference>
<dbReference type="EMBL" id="JAEAOA010000065">
    <property type="protein sequence ID" value="KAK3594427.1"/>
    <property type="molecule type" value="Genomic_DNA"/>
</dbReference>
<evidence type="ECO:0000256" key="5">
    <source>
        <dbReference type="ARBA" id="ARBA00022792"/>
    </source>
</evidence>
<protein>
    <recommendedName>
        <fullName evidence="9">MICOS complex subunit MIC10</fullName>
    </recommendedName>
</protein>
<organism evidence="10 11">
    <name type="scientific">Potamilus streckersoni</name>
    <dbReference type="NCBI Taxonomy" id="2493646"/>
    <lineage>
        <taxon>Eukaryota</taxon>
        <taxon>Metazoa</taxon>
        <taxon>Spiralia</taxon>
        <taxon>Lophotrochozoa</taxon>
        <taxon>Mollusca</taxon>
        <taxon>Bivalvia</taxon>
        <taxon>Autobranchia</taxon>
        <taxon>Heteroconchia</taxon>
        <taxon>Palaeoheterodonta</taxon>
        <taxon>Unionida</taxon>
        <taxon>Unionoidea</taxon>
        <taxon>Unionidae</taxon>
        <taxon>Ambleminae</taxon>
        <taxon>Lampsilini</taxon>
        <taxon>Potamilus</taxon>
    </lineage>
</organism>
<keyword evidence="11" id="KW-1185">Reference proteome</keyword>
<comment type="subunit">
    <text evidence="9">Component of the mitochondrial contact site and cristae organizing system (MICOS) complex.</text>
</comment>
<evidence type="ECO:0000313" key="10">
    <source>
        <dbReference type="EMBL" id="KAK3594427.1"/>
    </source>
</evidence>
<evidence type="ECO:0000256" key="1">
    <source>
        <dbReference type="ARBA" id="ARBA00002689"/>
    </source>
</evidence>
<evidence type="ECO:0000256" key="9">
    <source>
        <dbReference type="RuleBase" id="RU363011"/>
    </source>
</evidence>